<dbReference type="RefSeq" id="WP_204909157.1">
    <property type="nucleotide sequence ID" value="NZ_JACJLV010000025.1"/>
</dbReference>
<dbReference type="Proteomes" id="UP000713880">
    <property type="component" value="Unassembled WGS sequence"/>
</dbReference>
<accession>A0A938X0P4</accession>
<protein>
    <submittedName>
        <fullName evidence="2">Uncharacterized protein</fullName>
    </submittedName>
</protein>
<reference evidence="2" key="2">
    <citation type="journal article" date="2021" name="Sci. Rep.">
        <title>The distribution of antibiotic resistance genes in chicken gut microbiota commensals.</title>
        <authorList>
            <person name="Juricova H."/>
            <person name="Matiasovicova J."/>
            <person name="Kubasova T."/>
            <person name="Cejkova D."/>
            <person name="Rychlik I."/>
        </authorList>
    </citation>
    <scope>NUCLEOTIDE SEQUENCE</scope>
    <source>
        <strain evidence="2">An420c</strain>
    </source>
</reference>
<evidence type="ECO:0000313" key="3">
    <source>
        <dbReference type="Proteomes" id="UP000713880"/>
    </source>
</evidence>
<evidence type="ECO:0000256" key="1">
    <source>
        <dbReference type="SAM" id="Phobius"/>
    </source>
</evidence>
<evidence type="ECO:0000313" key="2">
    <source>
        <dbReference type="EMBL" id="MBM6827116.1"/>
    </source>
</evidence>
<keyword evidence="1" id="KW-0812">Transmembrane</keyword>
<name>A0A938X0P4_9CLOT</name>
<keyword evidence="3" id="KW-1185">Reference proteome</keyword>
<keyword evidence="1" id="KW-1133">Transmembrane helix</keyword>
<gene>
    <name evidence="2" type="ORF">H6A13_08440</name>
</gene>
<dbReference type="EMBL" id="JACJLV010000025">
    <property type="protein sequence ID" value="MBM6827116.1"/>
    <property type="molecule type" value="Genomic_DNA"/>
</dbReference>
<organism evidence="2 3">
    <name type="scientific">Mordavella massiliensis</name>
    <dbReference type="NCBI Taxonomy" id="1871024"/>
    <lineage>
        <taxon>Bacteria</taxon>
        <taxon>Bacillati</taxon>
        <taxon>Bacillota</taxon>
        <taxon>Clostridia</taxon>
        <taxon>Eubacteriales</taxon>
        <taxon>Clostridiaceae</taxon>
        <taxon>Mordavella</taxon>
    </lineage>
</organism>
<comment type="caution">
    <text evidence="2">The sequence shown here is derived from an EMBL/GenBank/DDBJ whole genome shotgun (WGS) entry which is preliminary data.</text>
</comment>
<keyword evidence="1" id="KW-0472">Membrane</keyword>
<feature type="transmembrane region" description="Helical" evidence="1">
    <location>
        <begin position="182"/>
        <end position="199"/>
    </location>
</feature>
<proteinExistence type="predicted"/>
<dbReference type="AlphaFoldDB" id="A0A938X0P4"/>
<sequence>MGGRLRDTGKYYRVHFLSCDGIMWNHTGAGYREYSRKGREDEKEVERFSRFCEEFANYEREPGQDMTLLVTADGKAVKKIYYTRIFYDRIAFQTQGSYIPPVYGNRGDDIREEMSRIPEPERPGYIFLGWEPELPETMPEGELTVHALWEPGESQYTVLRWMEHAEDEEYSLLGDQEETAKIVVRTAAAGIAVLLLLAVRKKKRLALK</sequence>
<reference evidence="2" key="1">
    <citation type="submission" date="2020-08" db="EMBL/GenBank/DDBJ databases">
        <authorList>
            <person name="Cejkova D."/>
            <person name="Kubasova T."/>
            <person name="Jahodarova E."/>
            <person name="Rychlik I."/>
        </authorList>
    </citation>
    <scope>NUCLEOTIDE SEQUENCE</scope>
    <source>
        <strain evidence="2">An420c</strain>
    </source>
</reference>